<proteinExistence type="predicted"/>
<feature type="region of interest" description="Disordered" evidence="1">
    <location>
        <begin position="49"/>
        <end position="78"/>
    </location>
</feature>
<evidence type="ECO:0000313" key="3">
    <source>
        <dbReference type="EMBL" id="QDV18682.1"/>
    </source>
</evidence>
<feature type="compositionally biased region" description="Basic and acidic residues" evidence="1">
    <location>
        <begin position="49"/>
        <end position="63"/>
    </location>
</feature>
<sequence length="300" mass="33397">MIWEIFYSYQVGQNMVVRFKCKCGKSLKAPDEYIGKKVSCSKCDQVMRVPEKEDSLSESEEKPKKRVPKKQLQEFTLPPLSEVRKPEEVMAESSSSTPSSVIVEDSACSNIAQQMLKKKSSHKTNDPYQSGHGDSASTASKPEKQSGISKWMKENKHAAEAIKYNARLIIPGAAVVVVVCLGLYWLMTAMVGTTEHPPLEQISGIVTLDDKPLPHAEVVFVPQDEWKEDKIPAQSEGFTDDQGHFELSYLKGLKGAAMGTHVVRIFSTETQIPIIYNVKSILTYDVKGSDSHAEFKLVSR</sequence>
<evidence type="ECO:0000256" key="2">
    <source>
        <dbReference type="SAM" id="Phobius"/>
    </source>
</evidence>
<reference evidence="3 4" key="1">
    <citation type="submission" date="2019-02" db="EMBL/GenBank/DDBJ databases">
        <title>Deep-cultivation of Planctomycetes and their phenomic and genomic characterization uncovers novel biology.</title>
        <authorList>
            <person name="Wiegand S."/>
            <person name="Jogler M."/>
            <person name="Boedeker C."/>
            <person name="Pinto D."/>
            <person name="Vollmers J."/>
            <person name="Rivas-Marin E."/>
            <person name="Kohn T."/>
            <person name="Peeters S.H."/>
            <person name="Heuer A."/>
            <person name="Rast P."/>
            <person name="Oberbeckmann S."/>
            <person name="Bunk B."/>
            <person name="Jeske O."/>
            <person name="Meyerdierks A."/>
            <person name="Storesund J.E."/>
            <person name="Kallscheuer N."/>
            <person name="Luecker S."/>
            <person name="Lage O.M."/>
            <person name="Pohl T."/>
            <person name="Merkel B.J."/>
            <person name="Hornburger P."/>
            <person name="Mueller R.-W."/>
            <person name="Bruemmer F."/>
            <person name="Labrenz M."/>
            <person name="Spormann A.M."/>
            <person name="Op den Camp H."/>
            <person name="Overmann J."/>
            <person name="Amann R."/>
            <person name="Jetten M.S.M."/>
            <person name="Mascher T."/>
            <person name="Medema M.H."/>
            <person name="Devos D.P."/>
            <person name="Kaster A.-K."/>
            <person name="Ovreas L."/>
            <person name="Rohde M."/>
            <person name="Galperin M.Y."/>
            <person name="Jogler C."/>
        </authorList>
    </citation>
    <scope>NUCLEOTIDE SEQUENCE [LARGE SCALE GENOMIC DNA]</scope>
    <source>
        <strain evidence="3 4">Pan153</strain>
    </source>
</reference>
<gene>
    <name evidence="3" type="ORF">Pan153_33420</name>
</gene>
<feature type="region of interest" description="Disordered" evidence="1">
    <location>
        <begin position="115"/>
        <end position="150"/>
    </location>
</feature>
<name>A0A518FQQ0_9PLAN</name>
<keyword evidence="2" id="KW-1133">Transmembrane helix</keyword>
<evidence type="ECO:0000256" key="1">
    <source>
        <dbReference type="SAM" id="MobiDB-lite"/>
    </source>
</evidence>
<keyword evidence="2" id="KW-0472">Membrane</keyword>
<dbReference type="AlphaFoldDB" id="A0A518FQQ0"/>
<keyword evidence="2" id="KW-0812">Transmembrane</keyword>
<accession>A0A518FQQ0</accession>
<organism evidence="3 4">
    <name type="scientific">Gimesia panareensis</name>
    <dbReference type="NCBI Taxonomy" id="2527978"/>
    <lineage>
        <taxon>Bacteria</taxon>
        <taxon>Pseudomonadati</taxon>
        <taxon>Planctomycetota</taxon>
        <taxon>Planctomycetia</taxon>
        <taxon>Planctomycetales</taxon>
        <taxon>Planctomycetaceae</taxon>
        <taxon>Gimesia</taxon>
    </lineage>
</organism>
<protein>
    <recommendedName>
        <fullName evidence="5">Carboxypeptidase regulatory-like domain-containing protein</fullName>
    </recommendedName>
</protein>
<dbReference type="Proteomes" id="UP000320839">
    <property type="component" value="Chromosome"/>
</dbReference>
<evidence type="ECO:0000313" key="4">
    <source>
        <dbReference type="Proteomes" id="UP000320839"/>
    </source>
</evidence>
<dbReference type="EMBL" id="CP036317">
    <property type="protein sequence ID" value="QDV18682.1"/>
    <property type="molecule type" value="Genomic_DNA"/>
</dbReference>
<evidence type="ECO:0008006" key="5">
    <source>
        <dbReference type="Google" id="ProtNLM"/>
    </source>
</evidence>
<feature type="transmembrane region" description="Helical" evidence="2">
    <location>
        <begin position="168"/>
        <end position="187"/>
    </location>
</feature>